<evidence type="ECO:0000256" key="1">
    <source>
        <dbReference type="SAM" id="MobiDB-lite"/>
    </source>
</evidence>
<dbReference type="RefSeq" id="WP_198500212.1">
    <property type="nucleotide sequence ID" value="NZ_CP065989.1"/>
</dbReference>
<feature type="transmembrane region" description="Helical" evidence="2">
    <location>
        <begin position="26"/>
        <end position="52"/>
    </location>
</feature>
<feature type="region of interest" description="Disordered" evidence="1">
    <location>
        <begin position="1"/>
        <end position="20"/>
    </location>
</feature>
<accession>A0A7T4DJS9</accession>
<proteinExistence type="predicted"/>
<dbReference type="AlphaFoldDB" id="A0A7T4DJS9"/>
<evidence type="ECO:0000313" key="4">
    <source>
        <dbReference type="Proteomes" id="UP000595374"/>
    </source>
</evidence>
<sequence>MSASESWSSVPAEGSPQSPTGGAYKVIGTGLTVVVVGGLAWGLTLTVIRAVAIFTG</sequence>
<dbReference type="EMBL" id="CP065989">
    <property type="protein sequence ID" value="QQB15188.1"/>
    <property type="molecule type" value="Genomic_DNA"/>
</dbReference>
<gene>
    <name evidence="3" type="ORF">I6H47_04325</name>
</gene>
<name>A0A7T4DJS9_9MICO</name>
<keyword evidence="2" id="KW-0472">Membrane</keyword>
<protein>
    <submittedName>
        <fullName evidence="3">Uncharacterized protein</fullName>
    </submittedName>
</protein>
<organism evidence="3 4">
    <name type="scientific">Brevibacterium casei</name>
    <dbReference type="NCBI Taxonomy" id="33889"/>
    <lineage>
        <taxon>Bacteria</taxon>
        <taxon>Bacillati</taxon>
        <taxon>Actinomycetota</taxon>
        <taxon>Actinomycetes</taxon>
        <taxon>Micrococcales</taxon>
        <taxon>Brevibacteriaceae</taxon>
        <taxon>Brevibacterium</taxon>
    </lineage>
</organism>
<evidence type="ECO:0000313" key="3">
    <source>
        <dbReference type="EMBL" id="QQB15188.1"/>
    </source>
</evidence>
<reference evidence="3 4" key="1">
    <citation type="submission" date="2020-12" db="EMBL/GenBank/DDBJ databases">
        <title>FDA dAtabase for Regulatory Grade micrObial Sequences (FDA-ARGOS): Supporting development and validation of Infectious Disease Dx tests.</title>
        <authorList>
            <person name="Sproer C."/>
            <person name="Gronow S."/>
            <person name="Severitt S."/>
            <person name="Schroder I."/>
            <person name="Tallon L."/>
            <person name="Sadzewicz L."/>
            <person name="Zhao X."/>
            <person name="Boylan J."/>
            <person name="Ott S."/>
            <person name="Bowen H."/>
            <person name="Vavikolanu K."/>
            <person name="Mehta A."/>
            <person name="Aluvathingal J."/>
            <person name="Nadendla S."/>
            <person name="Lowell S."/>
            <person name="Myers T."/>
            <person name="Yan Y."/>
            <person name="Sichtig H."/>
        </authorList>
    </citation>
    <scope>NUCLEOTIDE SEQUENCE [LARGE SCALE GENOMIC DNA]</scope>
    <source>
        <strain evidence="3 4">FDAARGOS_990</strain>
    </source>
</reference>
<keyword evidence="2" id="KW-0812">Transmembrane</keyword>
<keyword evidence="2" id="KW-1133">Transmembrane helix</keyword>
<evidence type="ECO:0000256" key="2">
    <source>
        <dbReference type="SAM" id="Phobius"/>
    </source>
</evidence>
<dbReference type="Proteomes" id="UP000595374">
    <property type="component" value="Chromosome"/>
</dbReference>